<proteinExistence type="predicted"/>
<reference evidence="1 2" key="1">
    <citation type="journal article" date="2018" name="Front. Plant Sci.">
        <title>Red Clover (Trifolium pratense) and Zigzag Clover (T. medium) - A Picture of Genomic Similarities and Differences.</title>
        <authorList>
            <person name="Dluhosova J."/>
            <person name="Istvanek J."/>
            <person name="Nedelnik J."/>
            <person name="Repkova J."/>
        </authorList>
    </citation>
    <scope>NUCLEOTIDE SEQUENCE [LARGE SCALE GENOMIC DNA]</scope>
    <source>
        <strain evidence="2">cv. 10/8</strain>
        <tissue evidence="1">Leaf</tissue>
    </source>
</reference>
<keyword evidence="2" id="KW-1185">Reference proteome</keyword>
<feature type="non-terminal residue" evidence="1">
    <location>
        <position position="1"/>
    </location>
</feature>
<accession>A0A392Q4D7</accession>
<dbReference type="EMBL" id="LXQA010113643">
    <property type="protein sequence ID" value="MCI19191.1"/>
    <property type="molecule type" value="Genomic_DNA"/>
</dbReference>
<protein>
    <submittedName>
        <fullName evidence="1">Uncharacterized protein</fullName>
    </submittedName>
</protein>
<evidence type="ECO:0000313" key="1">
    <source>
        <dbReference type="EMBL" id="MCI19191.1"/>
    </source>
</evidence>
<sequence>GTQPSFDASISFSANNNHRLPFVYCRRSAPPPEDGGSSLACSTICRSSLPSRI</sequence>
<evidence type="ECO:0000313" key="2">
    <source>
        <dbReference type="Proteomes" id="UP000265520"/>
    </source>
</evidence>
<comment type="caution">
    <text evidence="1">The sequence shown here is derived from an EMBL/GenBank/DDBJ whole genome shotgun (WGS) entry which is preliminary data.</text>
</comment>
<organism evidence="1 2">
    <name type="scientific">Trifolium medium</name>
    <dbReference type="NCBI Taxonomy" id="97028"/>
    <lineage>
        <taxon>Eukaryota</taxon>
        <taxon>Viridiplantae</taxon>
        <taxon>Streptophyta</taxon>
        <taxon>Embryophyta</taxon>
        <taxon>Tracheophyta</taxon>
        <taxon>Spermatophyta</taxon>
        <taxon>Magnoliopsida</taxon>
        <taxon>eudicotyledons</taxon>
        <taxon>Gunneridae</taxon>
        <taxon>Pentapetalae</taxon>
        <taxon>rosids</taxon>
        <taxon>fabids</taxon>
        <taxon>Fabales</taxon>
        <taxon>Fabaceae</taxon>
        <taxon>Papilionoideae</taxon>
        <taxon>50 kb inversion clade</taxon>
        <taxon>NPAAA clade</taxon>
        <taxon>Hologalegina</taxon>
        <taxon>IRL clade</taxon>
        <taxon>Trifolieae</taxon>
        <taxon>Trifolium</taxon>
    </lineage>
</organism>
<dbReference type="AlphaFoldDB" id="A0A392Q4D7"/>
<name>A0A392Q4D7_9FABA</name>
<dbReference type="Proteomes" id="UP000265520">
    <property type="component" value="Unassembled WGS sequence"/>
</dbReference>